<dbReference type="HAMAP" id="MF_00651">
    <property type="entry name" value="Nuclease_YqgF"/>
    <property type="match status" value="1"/>
</dbReference>
<sequence>MRIMAVDYGRKRVGIAITDPLCVISQPFLTLNVSSDKELIIRLKCLIKENQVGCILIGNPLSHKGEATEISKDIQRFLKRLKKSVDIEVILWDERFTSKYALNLLKSHGFKYKRQKVDEIAACIMLDEYLKSQPICPV</sequence>
<dbReference type="GO" id="GO:0016788">
    <property type="term" value="F:hydrolase activity, acting on ester bonds"/>
    <property type="evidence" value="ECO:0007669"/>
    <property type="project" value="UniProtKB-UniRule"/>
</dbReference>
<gene>
    <name evidence="7" type="primary">ruvX</name>
    <name evidence="7" type="ORF">ENI34_05255</name>
</gene>
<dbReference type="Gene3D" id="3.30.420.140">
    <property type="entry name" value="YqgF/RNase H-like domain"/>
    <property type="match status" value="1"/>
</dbReference>
<dbReference type="SMART" id="SM00732">
    <property type="entry name" value="YqgFc"/>
    <property type="match status" value="1"/>
</dbReference>
<dbReference type="CDD" id="cd16964">
    <property type="entry name" value="YqgF"/>
    <property type="match status" value="1"/>
</dbReference>
<dbReference type="SUPFAM" id="SSF53098">
    <property type="entry name" value="Ribonuclease H-like"/>
    <property type="match status" value="1"/>
</dbReference>
<organism evidence="7 8">
    <name type="scientific">candidate division WOR-3 bacterium</name>
    <dbReference type="NCBI Taxonomy" id="2052148"/>
    <lineage>
        <taxon>Bacteria</taxon>
        <taxon>Bacteria division WOR-3</taxon>
    </lineage>
</organism>
<comment type="caution">
    <text evidence="7">The sequence shown here is derived from an EMBL/GenBank/DDBJ whole genome shotgun (WGS) entry which is preliminary data.</text>
</comment>
<keyword evidence="1 5" id="KW-0963">Cytoplasm</keyword>
<evidence type="ECO:0000259" key="6">
    <source>
        <dbReference type="SMART" id="SM00732"/>
    </source>
</evidence>
<evidence type="ECO:0000256" key="2">
    <source>
        <dbReference type="ARBA" id="ARBA00022517"/>
    </source>
</evidence>
<dbReference type="InterPro" id="IPR005227">
    <property type="entry name" value="YqgF"/>
</dbReference>
<evidence type="ECO:0000256" key="5">
    <source>
        <dbReference type="HAMAP-Rule" id="MF_00651"/>
    </source>
</evidence>
<dbReference type="InterPro" id="IPR006641">
    <property type="entry name" value="YqgF/RNaseH-like_dom"/>
</dbReference>
<keyword evidence="4 5" id="KW-0378">Hydrolase</keyword>
<evidence type="ECO:0000256" key="4">
    <source>
        <dbReference type="ARBA" id="ARBA00022801"/>
    </source>
</evidence>
<evidence type="ECO:0000313" key="7">
    <source>
        <dbReference type="EMBL" id="HEC78536.1"/>
    </source>
</evidence>
<dbReference type="Pfam" id="PF03652">
    <property type="entry name" value="RuvX"/>
    <property type="match status" value="1"/>
</dbReference>
<reference evidence="7" key="1">
    <citation type="journal article" date="2020" name="mSystems">
        <title>Genome- and Community-Level Interaction Insights into Carbon Utilization and Element Cycling Functions of Hydrothermarchaeota in Hydrothermal Sediment.</title>
        <authorList>
            <person name="Zhou Z."/>
            <person name="Liu Y."/>
            <person name="Xu W."/>
            <person name="Pan J."/>
            <person name="Luo Z.H."/>
            <person name="Li M."/>
        </authorList>
    </citation>
    <scope>NUCLEOTIDE SEQUENCE</scope>
    <source>
        <strain evidence="7">HyVt-388</strain>
    </source>
</reference>
<dbReference type="AlphaFoldDB" id="A0A9C9K038"/>
<keyword evidence="3 5" id="KW-0540">Nuclease</keyword>
<feature type="domain" description="YqgF/RNase H-like" evidence="6">
    <location>
        <begin position="1"/>
        <end position="101"/>
    </location>
</feature>
<dbReference type="PANTHER" id="PTHR33317:SF4">
    <property type="entry name" value="POLYNUCLEOTIDYL TRANSFERASE, RIBONUCLEASE H-LIKE SUPERFAMILY PROTEIN"/>
    <property type="match status" value="1"/>
</dbReference>
<dbReference type="GO" id="GO:0005829">
    <property type="term" value="C:cytosol"/>
    <property type="evidence" value="ECO:0007669"/>
    <property type="project" value="TreeGrafter"/>
</dbReference>
<dbReference type="InterPro" id="IPR012337">
    <property type="entry name" value="RNaseH-like_sf"/>
</dbReference>
<dbReference type="NCBIfam" id="TIGR00250">
    <property type="entry name" value="RNAse_H_YqgF"/>
    <property type="match status" value="1"/>
</dbReference>
<evidence type="ECO:0000313" key="8">
    <source>
        <dbReference type="Proteomes" id="UP000885826"/>
    </source>
</evidence>
<comment type="subcellular location">
    <subcellularLocation>
        <location evidence="5">Cytoplasm</location>
    </subcellularLocation>
</comment>
<comment type="similarity">
    <text evidence="5">Belongs to the YqgF HJR family.</text>
</comment>
<dbReference type="GO" id="GO:0004518">
    <property type="term" value="F:nuclease activity"/>
    <property type="evidence" value="ECO:0007669"/>
    <property type="project" value="UniProtKB-KW"/>
</dbReference>
<dbReference type="EC" id="3.1.-.-" evidence="5"/>
<proteinExistence type="inferred from homology"/>
<accession>A0A9C9K038</accession>
<evidence type="ECO:0000256" key="1">
    <source>
        <dbReference type="ARBA" id="ARBA00022490"/>
    </source>
</evidence>
<name>A0A9C9K038_UNCW3</name>
<dbReference type="GO" id="GO:0000967">
    <property type="term" value="P:rRNA 5'-end processing"/>
    <property type="evidence" value="ECO:0007669"/>
    <property type="project" value="UniProtKB-UniRule"/>
</dbReference>
<dbReference type="PANTHER" id="PTHR33317">
    <property type="entry name" value="POLYNUCLEOTIDYL TRANSFERASE, RIBONUCLEASE H-LIKE SUPERFAMILY PROTEIN"/>
    <property type="match status" value="1"/>
</dbReference>
<comment type="function">
    <text evidence="5">Could be a nuclease involved in processing of the 5'-end of pre-16S rRNA.</text>
</comment>
<protein>
    <recommendedName>
        <fullName evidence="5">Putative pre-16S rRNA nuclease</fullName>
        <ecNumber evidence="5">3.1.-.-</ecNumber>
    </recommendedName>
</protein>
<dbReference type="EMBL" id="DRIG01000058">
    <property type="protein sequence ID" value="HEC78536.1"/>
    <property type="molecule type" value="Genomic_DNA"/>
</dbReference>
<dbReference type="InterPro" id="IPR037027">
    <property type="entry name" value="YqgF/RNaseH-like_dom_sf"/>
</dbReference>
<keyword evidence="2 5" id="KW-0690">Ribosome biogenesis</keyword>
<dbReference type="Proteomes" id="UP000885826">
    <property type="component" value="Unassembled WGS sequence"/>
</dbReference>
<evidence type="ECO:0000256" key="3">
    <source>
        <dbReference type="ARBA" id="ARBA00022722"/>
    </source>
</evidence>